<dbReference type="PROSITE" id="PS00941">
    <property type="entry name" value="CARBOXYLESTERASE_B_2"/>
    <property type="match status" value="1"/>
</dbReference>
<organism evidence="7 8">
    <name type="scientific">Meganyctiphanes norvegica</name>
    <name type="common">Northern krill</name>
    <name type="synonym">Thysanopoda norvegica</name>
    <dbReference type="NCBI Taxonomy" id="48144"/>
    <lineage>
        <taxon>Eukaryota</taxon>
        <taxon>Metazoa</taxon>
        <taxon>Ecdysozoa</taxon>
        <taxon>Arthropoda</taxon>
        <taxon>Crustacea</taxon>
        <taxon>Multicrustacea</taxon>
        <taxon>Malacostraca</taxon>
        <taxon>Eumalacostraca</taxon>
        <taxon>Eucarida</taxon>
        <taxon>Euphausiacea</taxon>
        <taxon>Euphausiidae</taxon>
        <taxon>Meganyctiphanes</taxon>
    </lineage>
</organism>
<dbReference type="GO" id="GO:0052689">
    <property type="term" value="F:carboxylic ester hydrolase activity"/>
    <property type="evidence" value="ECO:0007669"/>
    <property type="project" value="UniProtKB-KW"/>
</dbReference>
<gene>
    <name evidence="7" type="ORF">MNOR_LOCUS1069</name>
</gene>
<keyword evidence="8" id="KW-1185">Reference proteome</keyword>
<keyword evidence="3 5" id="KW-0378">Hydrolase</keyword>
<accession>A0AAV2PM97</accession>
<dbReference type="EMBL" id="CAXKWB010000269">
    <property type="protein sequence ID" value="CAL4060141.1"/>
    <property type="molecule type" value="Genomic_DNA"/>
</dbReference>
<feature type="chain" id="PRO_5043097156" description="Carboxylic ester hydrolase" evidence="5">
    <location>
        <begin position="21"/>
        <end position="596"/>
    </location>
</feature>
<keyword evidence="5" id="KW-0732">Signal</keyword>
<dbReference type="Pfam" id="PF00135">
    <property type="entry name" value="COesterase"/>
    <property type="match status" value="1"/>
</dbReference>
<comment type="caution">
    <text evidence="7">The sequence shown here is derived from an EMBL/GenBank/DDBJ whole genome shotgun (WGS) entry which is preliminary data.</text>
</comment>
<sequence>MAYELNKLLCVLSLVCWSNQQPTPLDSCEGRPMVDTKQGSICGVQCPDGPVEVCGKKVEAVKTRKYRAFSGIPFAKPPVNELRFKRPVPGEPWNGVRDGSWMPPLCPQFDMMGFFSGNMTLLGQEDCLFLNVYVPEVEAPVTGFPVMVFIHGGGFSMGGIDGYFADKLMRRDVILVNIQYRLGILGFLSTGDEVAPGNLAIKDQELSLRWVQDNIDRFGGDPRKVTIFGESAGGMSVHYQILNPEAKGLFSGAILQSGTALLDFFGDMDQRDMAYQVASKLGCSIQRDGYKSEELLQCLQEIPASGLVKIAMAFVEWGNAPIPFSPRIGEASLPDLPARLLRDGKYNKVDIMMGINQNEGGLFAKYLSVTPNAFKDLETNFSRIGHHMFAMNKKYNDVAKQLFQNYLGGIREYQEDDMDLFAEMIGDYMFDMPHDYSIELHSRDSLYGKNTYAYELKHKGDADLGDLVAPHLGREYVNHGADLIYLFKMMPDLFNETSNPEKQKLESIMLDLWTNFATHGNPTPDRSLGFTWMPVSPKSTDHLVLKPEPYMEADTRCQRRKFFSSLNFRMNQDLFPDRIGAGPTWKPWRIQDLKKC</sequence>
<feature type="non-terminal residue" evidence="7">
    <location>
        <position position="596"/>
    </location>
</feature>
<name>A0AAV2PM97_MEGNR</name>
<dbReference type="CDD" id="cd00312">
    <property type="entry name" value="Esterase_lipase"/>
    <property type="match status" value="1"/>
</dbReference>
<feature type="signal peptide" evidence="5">
    <location>
        <begin position="1"/>
        <end position="20"/>
    </location>
</feature>
<dbReference type="InterPro" id="IPR050309">
    <property type="entry name" value="Type-B_Carboxylest/Lipase"/>
</dbReference>
<dbReference type="SUPFAM" id="SSF53474">
    <property type="entry name" value="alpha/beta-Hydrolases"/>
    <property type="match status" value="1"/>
</dbReference>
<evidence type="ECO:0000256" key="4">
    <source>
        <dbReference type="ARBA" id="ARBA00023180"/>
    </source>
</evidence>
<evidence type="ECO:0000313" key="8">
    <source>
        <dbReference type="Proteomes" id="UP001497623"/>
    </source>
</evidence>
<proteinExistence type="inferred from homology"/>
<dbReference type="Proteomes" id="UP001497623">
    <property type="component" value="Unassembled WGS sequence"/>
</dbReference>
<evidence type="ECO:0000256" key="1">
    <source>
        <dbReference type="ARBA" id="ARBA00005964"/>
    </source>
</evidence>
<dbReference type="InterPro" id="IPR002018">
    <property type="entry name" value="CarbesteraseB"/>
</dbReference>
<protein>
    <recommendedName>
        <fullName evidence="5">Carboxylic ester hydrolase</fullName>
        <ecNumber evidence="5">3.1.1.-</ecNumber>
    </recommendedName>
</protein>
<dbReference type="InterPro" id="IPR019819">
    <property type="entry name" value="Carboxylesterase_B_CS"/>
</dbReference>
<feature type="domain" description="Carboxylesterase type B" evidence="6">
    <location>
        <begin position="53"/>
        <end position="559"/>
    </location>
</feature>
<reference evidence="7 8" key="1">
    <citation type="submission" date="2024-05" db="EMBL/GenBank/DDBJ databases">
        <authorList>
            <person name="Wallberg A."/>
        </authorList>
    </citation>
    <scope>NUCLEOTIDE SEQUENCE [LARGE SCALE GENOMIC DNA]</scope>
</reference>
<evidence type="ECO:0000256" key="3">
    <source>
        <dbReference type="ARBA" id="ARBA00022801"/>
    </source>
</evidence>
<dbReference type="EC" id="3.1.1.-" evidence="5"/>
<dbReference type="PROSITE" id="PS00122">
    <property type="entry name" value="CARBOXYLESTERASE_B_1"/>
    <property type="match status" value="1"/>
</dbReference>
<comment type="similarity">
    <text evidence="1 5">Belongs to the type-B carboxylesterase/lipase family.</text>
</comment>
<keyword evidence="2" id="KW-0719">Serine esterase</keyword>
<keyword evidence="4" id="KW-0325">Glycoprotein</keyword>
<evidence type="ECO:0000259" key="6">
    <source>
        <dbReference type="Pfam" id="PF00135"/>
    </source>
</evidence>
<dbReference type="PANTHER" id="PTHR11559">
    <property type="entry name" value="CARBOXYLESTERASE"/>
    <property type="match status" value="1"/>
</dbReference>
<dbReference type="Gene3D" id="3.40.50.1820">
    <property type="entry name" value="alpha/beta hydrolase"/>
    <property type="match status" value="1"/>
</dbReference>
<evidence type="ECO:0000313" key="7">
    <source>
        <dbReference type="EMBL" id="CAL4060141.1"/>
    </source>
</evidence>
<dbReference type="InterPro" id="IPR019826">
    <property type="entry name" value="Carboxylesterase_B_AS"/>
</dbReference>
<evidence type="ECO:0000256" key="2">
    <source>
        <dbReference type="ARBA" id="ARBA00022487"/>
    </source>
</evidence>
<dbReference type="InterPro" id="IPR029058">
    <property type="entry name" value="AB_hydrolase_fold"/>
</dbReference>
<dbReference type="AlphaFoldDB" id="A0AAV2PM97"/>
<evidence type="ECO:0000256" key="5">
    <source>
        <dbReference type="RuleBase" id="RU361235"/>
    </source>
</evidence>